<protein>
    <submittedName>
        <fullName evidence="1">Uncharacterized protein</fullName>
    </submittedName>
</protein>
<name>A0A6C0CCV0_9ZZZZ</name>
<organism evidence="1">
    <name type="scientific">viral metagenome</name>
    <dbReference type="NCBI Taxonomy" id="1070528"/>
    <lineage>
        <taxon>unclassified sequences</taxon>
        <taxon>metagenomes</taxon>
        <taxon>organismal metagenomes</taxon>
    </lineage>
</organism>
<dbReference type="AlphaFoldDB" id="A0A6C0CCV0"/>
<accession>A0A6C0CCV0</accession>
<dbReference type="EMBL" id="MN739392">
    <property type="protein sequence ID" value="QHT02291.1"/>
    <property type="molecule type" value="Genomic_DNA"/>
</dbReference>
<sequence length="249" mass="29358">MKIAIGIFGFIRENIYDNEWLSFFKLFSKDIKIDVFIRTPDILHEFEKDMVDFEYIRTTLLKNPMIENVFIKDYKYAPQIFINQANDLNLARKTADNLYPYRIISLFSAISKISNFIKETDIEYDFVVLTRFDMLKLVYSIGAVADYELYKDKSAIFGYRQDTSQIEDRLIITGEVGLEKLSNLYDTYHKIENIATAQFVSEYILRSYLLQYSNELNIYYNSKIILGLGNTHHKYTSEVETKINEIYLG</sequence>
<proteinExistence type="predicted"/>
<evidence type="ECO:0000313" key="1">
    <source>
        <dbReference type="EMBL" id="QHT02291.1"/>
    </source>
</evidence>
<reference evidence="1" key="1">
    <citation type="journal article" date="2020" name="Nature">
        <title>Giant virus diversity and host interactions through global metagenomics.</title>
        <authorList>
            <person name="Schulz F."/>
            <person name="Roux S."/>
            <person name="Paez-Espino D."/>
            <person name="Jungbluth S."/>
            <person name="Walsh D.A."/>
            <person name="Denef V.J."/>
            <person name="McMahon K.D."/>
            <person name="Konstantinidis K.T."/>
            <person name="Eloe-Fadrosh E.A."/>
            <person name="Kyrpides N.C."/>
            <person name="Woyke T."/>
        </authorList>
    </citation>
    <scope>NUCLEOTIDE SEQUENCE</scope>
    <source>
        <strain evidence="1">GVMAG-M-3300020565-3</strain>
    </source>
</reference>